<dbReference type="AlphaFoldDB" id="A0A4S2AQ05"/>
<comment type="caution">
    <text evidence="1">The sequence shown here is derived from an EMBL/GenBank/DDBJ whole genome shotgun (WGS) entry which is preliminary data.</text>
</comment>
<evidence type="ECO:0000313" key="1">
    <source>
        <dbReference type="EMBL" id="TGY02524.1"/>
    </source>
</evidence>
<protein>
    <submittedName>
        <fullName evidence="1">Uncharacterized protein</fullName>
    </submittedName>
</protein>
<keyword evidence="2" id="KW-1185">Reference proteome</keyword>
<gene>
    <name evidence="1" type="ORF">E5356_10495</name>
</gene>
<sequence length="64" mass="7193">MENSMIQINNIELLGRVLDGQATEQERNAVLFNLADSAFKEYFFVALKATVLLNEKANGYGKIQ</sequence>
<dbReference type="Proteomes" id="UP000305751">
    <property type="component" value="Unassembled WGS sequence"/>
</dbReference>
<proteinExistence type="predicted"/>
<accession>A0A4S2AQ05</accession>
<dbReference type="EMBL" id="SRZA01000029">
    <property type="protein sequence ID" value="TGY02524.1"/>
    <property type="molecule type" value="Genomic_DNA"/>
</dbReference>
<evidence type="ECO:0000313" key="2">
    <source>
        <dbReference type="Proteomes" id="UP000305751"/>
    </source>
</evidence>
<organism evidence="1 2">
    <name type="scientific">Bacteroides acidifaciens</name>
    <dbReference type="NCBI Taxonomy" id="85831"/>
    <lineage>
        <taxon>Bacteria</taxon>
        <taxon>Pseudomonadati</taxon>
        <taxon>Bacteroidota</taxon>
        <taxon>Bacteroidia</taxon>
        <taxon>Bacteroidales</taxon>
        <taxon>Bacteroidaceae</taxon>
        <taxon>Bacteroides</taxon>
    </lineage>
</organism>
<reference evidence="1 2" key="1">
    <citation type="submission" date="2019-04" db="EMBL/GenBank/DDBJ databases">
        <title>Microbes associate with the intestines of laboratory mice.</title>
        <authorList>
            <person name="Navarre W."/>
            <person name="Wong E."/>
            <person name="Huang K."/>
            <person name="Tropini C."/>
            <person name="Ng K."/>
            <person name="Yu B."/>
        </authorList>
    </citation>
    <scope>NUCLEOTIDE SEQUENCE [LARGE SCALE GENOMIC DNA]</scope>
    <source>
        <strain evidence="1 2">NM70_E10</strain>
    </source>
</reference>
<name>A0A4S2AQ05_9BACE</name>
<dbReference type="RefSeq" id="WP_210435993.1">
    <property type="nucleotide sequence ID" value="NZ_CAJTBC010000022.1"/>
</dbReference>